<reference evidence="2" key="3">
    <citation type="submission" date="2015-04" db="UniProtKB">
        <authorList>
            <consortium name="EnsemblPlants"/>
        </authorList>
    </citation>
    <scope>IDENTIFICATION</scope>
</reference>
<keyword evidence="1" id="KW-0812">Transmembrane</keyword>
<dbReference type="AlphaFoldDB" id="A0A0D9V8W3"/>
<feature type="transmembrane region" description="Helical" evidence="1">
    <location>
        <begin position="57"/>
        <end position="79"/>
    </location>
</feature>
<dbReference type="Gramene" id="LPERR01G34690.1">
    <property type="protein sequence ID" value="LPERR01G34690.1"/>
    <property type="gene ID" value="LPERR01G34690"/>
</dbReference>
<dbReference type="EnsemblPlants" id="LPERR01G34690.1">
    <property type="protein sequence ID" value="LPERR01G34690.1"/>
    <property type="gene ID" value="LPERR01G34690"/>
</dbReference>
<accession>A0A0D9V8W3</accession>
<evidence type="ECO:0000313" key="2">
    <source>
        <dbReference type="EnsemblPlants" id="LPERR01G34690.1"/>
    </source>
</evidence>
<sequence>MAACVMDDGDGMVLVDNPPIQCRGGAQPAVADCPPLPSRRRGGRPHRRPSTGISCKIFATAFVVVMGLALITEFFFIMFLDSFPSPINVVLFLPVTLLVIAAFCACSLSMIVRFDDRQTDGNRRVQNSPV</sequence>
<reference evidence="2 3" key="1">
    <citation type="submission" date="2012-08" db="EMBL/GenBank/DDBJ databases">
        <title>Oryza genome evolution.</title>
        <authorList>
            <person name="Wing R.A."/>
        </authorList>
    </citation>
    <scope>NUCLEOTIDE SEQUENCE</scope>
</reference>
<evidence type="ECO:0000256" key="1">
    <source>
        <dbReference type="SAM" id="Phobius"/>
    </source>
</evidence>
<evidence type="ECO:0000313" key="3">
    <source>
        <dbReference type="Proteomes" id="UP000032180"/>
    </source>
</evidence>
<proteinExistence type="predicted"/>
<dbReference type="Proteomes" id="UP000032180">
    <property type="component" value="Chromosome 1"/>
</dbReference>
<feature type="transmembrane region" description="Helical" evidence="1">
    <location>
        <begin position="91"/>
        <end position="114"/>
    </location>
</feature>
<protein>
    <submittedName>
        <fullName evidence="2">Uncharacterized protein</fullName>
    </submittedName>
</protein>
<reference evidence="3" key="2">
    <citation type="submission" date="2013-12" db="EMBL/GenBank/DDBJ databases">
        <authorList>
            <person name="Yu Y."/>
            <person name="Lee S."/>
            <person name="de Baynast K."/>
            <person name="Wissotski M."/>
            <person name="Liu L."/>
            <person name="Talag J."/>
            <person name="Goicoechea J."/>
            <person name="Angelova A."/>
            <person name="Jetty R."/>
            <person name="Kudrna D."/>
            <person name="Golser W."/>
            <person name="Rivera L."/>
            <person name="Zhang J."/>
            <person name="Wing R."/>
        </authorList>
    </citation>
    <scope>NUCLEOTIDE SEQUENCE</scope>
</reference>
<organism evidence="2 3">
    <name type="scientific">Leersia perrieri</name>
    <dbReference type="NCBI Taxonomy" id="77586"/>
    <lineage>
        <taxon>Eukaryota</taxon>
        <taxon>Viridiplantae</taxon>
        <taxon>Streptophyta</taxon>
        <taxon>Embryophyta</taxon>
        <taxon>Tracheophyta</taxon>
        <taxon>Spermatophyta</taxon>
        <taxon>Magnoliopsida</taxon>
        <taxon>Liliopsida</taxon>
        <taxon>Poales</taxon>
        <taxon>Poaceae</taxon>
        <taxon>BOP clade</taxon>
        <taxon>Oryzoideae</taxon>
        <taxon>Oryzeae</taxon>
        <taxon>Oryzinae</taxon>
        <taxon>Leersia</taxon>
    </lineage>
</organism>
<keyword evidence="1" id="KW-0472">Membrane</keyword>
<keyword evidence="1" id="KW-1133">Transmembrane helix</keyword>
<keyword evidence="3" id="KW-1185">Reference proteome</keyword>
<name>A0A0D9V8W3_9ORYZ</name>
<dbReference type="HOGENOM" id="CLU_159563_0_0_1"/>